<feature type="compositionally biased region" description="Polar residues" evidence="5">
    <location>
        <begin position="15"/>
        <end position="27"/>
    </location>
</feature>
<feature type="compositionally biased region" description="Low complexity" evidence="5">
    <location>
        <begin position="56"/>
        <end position="73"/>
    </location>
</feature>
<dbReference type="SUPFAM" id="SSF57716">
    <property type="entry name" value="Glucocorticoid receptor-like (DNA-binding domain)"/>
    <property type="match status" value="2"/>
</dbReference>
<dbReference type="Pfam" id="PF00620">
    <property type="entry name" value="RhoGAP"/>
    <property type="match status" value="1"/>
</dbReference>
<name>A0A8H2VIB4_9SACH</name>
<dbReference type="GO" id="GO:0007165">
    <property type="term" value="P:signal transduction"/>
    <property type="evidence" value="ECO:0007669"/>
    <property type="project" value="InterPro"/>
</dbReference>
<evidence type="ECO:0000259" key="7">
    <source>
        <dbReference type="PROSITE" id="PS50238"/>
    </source>
</evidence>
<dbReference type="PANTHER" id="PTHR14963:SF7">
    <property type="entry name" value="RHO GTPASE-ACTIVATING PROTEIN 19"/>
    <property type="match status" value="1"/>
</dbReference>
<keyword evidence="2 4" id="KW-0479">Metal-binding</keyword>
<dbReference type="EMBL" id="CAEFZW010000007">
    <property type="protein sequence ID" value="CAB4255961.1"/>
    <property type="molecule type" value="Genomic_DNA"/>
</dbReference>
<accession>A0A8H2VIB4</accession>
<evidence type="ECO:0000256" key="2">
    <source>
        <dbReference type="ARBA" id="ARBA00022723"/>
    </source>
</evidence>
<dbReference type="RefSeq" id="XP_041407805.1">
    <property type="nucleotide sequence ID" value="XM_041551871.1"/>
</dbReference>
<evidence type="ECO:0000313" key="8">
    <source>
        <dbReference type="EMBL" id="CAB4255961.1"/>
    </source>
</evidence>
<evidence type="ECO:0000256" key="1">
    <source>
        <dbReference type="ARBA" id="ARBA00022468"/>
    </source>
</evidence>
<dbReference type="AlphaFoldDB" id="A0A8H2VIB4"/>
<dbReference type="Pfam" id="PF00412">
    <property type="entry name" value="LIM"/>
    <property type="match status" value="3"/>
</dbReference>
<dbReference type="Gene3D" id="2.10.110.10">
    <property type="entry name" value="Cysteine Rich Protein"/>
    <property type="match status" value="3"/>
</dbReference>
<protein>
    <submittedName>
        <fullName evidence="8">Similar to Saccharomyces cerevisiae YDL240W LRG1 Putative GTPase-activating protein (GAP) involved in the Pkc1p-mediated signaling pathway that controls cell wall integrity</fullName>
    </submittedName>
</protein>
<feature type="region of interest" description="Disordered" evidence="5">
    <location>
        <begin position="1"/>
        <end position="27"/>
    </location>
</feature>
<dbReference type="CDD" id="cd08368">
    <property type="entry name" value="LIM"/>
    <property type="match status" value="1"/>
</dbReference>
<dbReference type="OrthoDB" id="20689at2759"/>
<comment type="caution">
    <text evidence="8">The sequence shown here is derived from an EMBL/GenBank/DDBJ whole genome shotgun (WGS) entry which is preliminary data.</text>
</comment>
<dbReference type="GO" id="GO:0051056">
    <property type="term" value="P:regulation of small GTPase mediated signal transduction"/>
    <property type="evidence" value="ECO:0007669"/>
    <property type="project" value="TreeGrafter"/>
</dbReference>
<dbReference type="PANTHER" id="PTHR14963">
    <property type="entry name" value="RHO GTPASE ACTIVATING PROTEIN 18,19-RELATED"/>
    <property type="match status" value="1"/>
</dbReference>
<organism evidence="8 9">
    <name type="scientific">Maudiozyma barnettii</name>
    <dbReference type="NCBI Taxonomy" id="61262"/>
    <lineage>
        <taxon>Eukaryota</taxon>
        <taxon>Fungi</taxon>
        <taxon>Dikarya</taxon>
        <taxon>Ascomycota</taxon>
        <taxon>Saccharomycotina</taxon>
        <taxon>Saccharomycetes</taxon>
        <taxon>Saccharomycetales</taxon>
        <taxon>Saccharomycetaceae</taxon>
        <taxon>Maudiozyma</taxon>
    </lineage>
</organism>
<feature type="compositionally biased region" description="Acidic residues" evidence="5">
    <location>
        <begin position="74"/>
        <end position="83"/>
    </location>
</feature>
<dbReference type="InterPro" id="IPR008936">
    <property type="entry name" value="Rho_GTPase_activation_prot"/>
</dbReference>
<dbReference type="PROSITE" id="PS00478">
    <property type="entry name" value="LIM_DOMAIN_1"/>
    <property type="match status" value="1"/>
</dbReference>
<keyword evidence="9" id="KW-1185">Reference proteome</keyword>
<evidence type="ECO:0000259" key="6">
    <source>
        <dbReference type="PROSITE" id="PS50023"/>
    </source>
</evidence>
<feature type="domain" description="LIM zinc-binding" evidence="6">
    <location>
        <begin position="38"/>
        <end position="146"/>
    </location>
</feature>
<dbReference type="GO" id="GO:0046872">
    <property type="term" value="F:metal ion binding"/>
    <property type="evidence" value="ECO:0007669"/>
    <property type="project" value="UniProtKB-KW"/>
</dbReference>
<reference evidence="8 9" key="1">
    <citation type="submission" date="2020-05" db="EMBL/GenBank/DDBJ databases">
        <authorList>
            <person name="Casaregola S."/>
            <person name="Devillers H."/>
            <person name="Grondin C."/>
        </authorList>
    </citation>
    <scope>NUCLEOTIDE SEQUENCE [LARGE SCALE GENOMIC DNA]</scope>
    <source>
        <strain evidence="8 9">CLIB 1767</strain>
    </source>
</reference>
<evidence type="ECO:0000256" key="3">
    <source>
        <dbReference type="ARBA" id="ARBA00022833"/>
    </source>
</evidence>
<evidence type="ECO:0000313" key="9">
    <source>
        <dbReference type="Proteomes" id="UP000644660"/>
    </source>
</evidence>
<dbReference type="Proteomes" id="UP000644660">
    <property type="component" value="Unassembled WGS sequence"/>
</dbReference>
<evidence type="ECO:0000256" key="4">
    <source>
        <dbReference type="PROSITE-ProRule" id="PRU00125"/>
    </source>
</evidence>
<dbReference type="SMART" id="SM00132">
    <property type="entry name" value="LIM"/>
    <property type="match status" value="3"/>
</dbReference>
<dbReference type="Gene3D" id="1.10.555.10">
    <property type="entry name" value="Rho GTPase activation protein"/>
    <property type="match status" value="1"/>
</dbReference>
<keyword evidence="4" id="KW-0440">LIM domain</keyword>
<dbReference type="SUPFAM" id="SSF48350">
    <property type="entry name" value="GTPase activation domain, GAP"/>
    <property type="match status" value="1"/>
</dbReference>
<proteinExistence type="predicted"/>
<dbReference type="GeneID" id="64859025"/>
<gene>
    <name evidence="8" type="ORF">KABA2_07S08382</name>
</gene>
<feature type="domain" description="Rho-GAP" evidence="7">
    <location>
        <begin position="788"/>
        <end position="1009"/>
    </location>
</feature>
<dbReference type="PROSITE" id="PS50238">
    <property type="entry name" value="RHOGAP"/>
    <property type="match status" value="1"/>
</dbReference>
<evidence type="ECO:0000256" key="5">
    <source>
        <dbReference type="SAM" id="MobiDB-lite"/>
    </source>
</evidence>
<feature type="region of interest" description="Disordered" evidence="5">
    <location>
        <begin position="45"/>
        <end position="92"/>
    </location>
</feature>
<dbReference type="PROSITE" id="PS50023">
    <property type="entry name" value="LIM_DOMAIN_2"/>
    <property type="match status" value="2"/>
</dbReference>
<sequence>MQSQVSLRQPYLEPNNINTHSQGDTSLLGSRSTLLQSKNCSRCGEPIFTQQQPSTNNNNNNNNNNSNNNNNNNDDGDDDDDDENGRVTSKHSKSNLKALGKYYHEDCFVCQDCSKPLKPKFFPFKTNDTDEPILLCQYDYFRRHDLLCKVCDKPLRGLYYTAFGGRYDEEHFSCTICKTPCGVKKCFIHDDKLYCKYHFLKFFSKRCKGCKFPISDQYIEFPRGDEVHCWHPECYGIHKYWHVNLSAESLGLPLLQRLPYNTEDPIRDVNPTPPELEKQMQAFSFILSKIWSVLYRFEEETASCISDMFQYLSSFDQLKGIDSAALFVLKIECLFKALDNFNTFNNSLPGDNLQNIIDGVDSDKSKDLQTINVKYEKFPRNLTTKIMIYLQLLRKLNVDSYDKDATLSSFMSVITGLAHFLKLLTRYGLFSALDSNKNTHSVSTLLKFLREVEKNETITENPFSNINISLEATDDCVACKKYIQEQCIKFQDFRWHLNCFVCSKCSKKIEISDIDESTFKKSSMQIFCPTCSANEPESVPGFKFITKLAQLIFLLKIALVRSKAVMRAQLMGQTAAASNSQRIKTVTMQQTYIRTLNDIKRLRSRRESIRVNHDKQGVRRSVILETPEEDLDKSITNNSKKSLIIHTDDNQKYSRHPSSHENVFSNTKTLTLDDISRIVAAEQARELRPNAFTHFKTLKETEDETNIQKKSGLYYSELDENDLRLISIISCSLLKSNNVLKVNPSSLIKLIPAIKNTKPQQSSNFWSKMKKKMNKEPKTVTPNKVFGISLDIVCDKWGTDSDLAVGPTKIRIPIVIDELISSLRQMDMSVEGIFRKNGNIRRLRELSTQIDGNPSEVPDLSKENAIQLSALLKKFFRELPDPILTNTLYKLWIMTAEMEDTTEKQKFYCLVYSLLPLYNRNILEVLLSFLYWTSSFSHVENEMGSKMDIHNLSTVIAPNVLYLPTPNNNGESGQPSKSYSEGFAENEGQHHFLAIEVIDYLITHNEEMVMVPKFLIILLKEIKSKNLKEIEQISAFISKKINERGIDFSEFNIGNDITVKDTSASVQQGAT</sequence>
<feature type="domain" description="LIM zinc-binding" evidence="6">
    <location>
        <begin position="474"/>
        <end position="538"/>
    </location>
</feature>
<dbReference type="InterPro" id="IPR001781">
    <property type="entry name" value="Znf_LIM"/>
</dbReference>
<dbReference type="GO" id="GO:0005096">
    <property type="term" value="F:GTPase activator activity"/>
    <property type="evidence" value="ECO:0007669"/>
    <property type="project" value="UniProtKB-KW"/>
</dbReference>
<dbReference type="GO" id="GO:0005737">
    <property type="term" value="C:cytoplasm"/>
    <property type="evidence" value="ECO:0007669"/>
    <property type="project" value="TreeGrafter"/>
</dbReference>
<keyword evidence="3 4" id="KW-0862">Zinc</keyword>
<dbReference type="SMART" id="SM00324">
    <property type="entry name" value="RhoGAP"/>
    <property type="match status" value="1"/>
</dbReference>
<dbReference type="InterPro" id="IPR000198">
    <property type="entry name" value="RhoGAP_dom"/>
</dbReference>
<keyword evidence="1" id="KW-0343">GTPase activation</keyword>